<organism evidence="1 2">
    <name type="scientific">Oryzias javanicus</name>
    <name type="common">Javanese ricefish</name>
    <name type="synonym">Aplocheilus javanicus</name>
    <dbReference type="NCBI Taxonomy" id="123683"/>
    <lineage>
        <taxon>Eukaryota</taxon>
        <taxon>Metazoa</taxon>
        <taxon>Chordata</taxon>
        <taxon>Craniata</taxon>
        <taxon>Vertebrata</taxon>
        <taxon>Euteleostomi</taxon>
        <taxon>Actinopterygii</taxon>
        <taxon>Neopterygii</taxon>
        <taxon>Teleostei</taxon>
        <taxon>Neoteleostei</taxon>
        <taxon>Acanthomorphata</taxon>
        <taxon>Ovalentaria</taxon>
        <taxon>Atherinomorphae</taxon>
        <taxon>Beloniformes</taxon>
        <taxon>Adrianichthyidae</taxon>
        <taxon>Oryziinae</taxon>
        <taxon>Oryzias</taxon>
    </lineage>
</organism>
<reference evidence="1 2" key="2">
    <citation type="submission" date="2019-01" db="EMBL/GenBank/DDBJ databases">
        <title>A chromosome length genome reference of the Java medaka (oryzias javanicus).</title>
        <authorList>
            <person name="Herpin A."/>
            <person name="Takehana Y."/>
            <person name="Naruse K."/>
            <person name="Ansai S."/>
            <person name="Kawaguchi M."/>
        </authorList>
    </citation>
    <scope>NUCLEOTIDE SEQUENCE [LARGE SCALE GENOMIC DNA]</scope>
    <source>
        <strain evidence="1">RS831</strain>
        <tissue evidence="1">Whole body</tissue>
    </source>
</reference>
<sequence length="75" mass="8708">MQELLAAETLRGHIASLEENLKRHSGLLELHVAQLGLNKQHLQELELTSYDGRLIWKIKDFQKRGRPKPRVSLRV</sequence>
<gene>
    <name evidence="1" type="ORF">OJAV_G00010380</name>
</gene>
<dbReference type="InterPro" id="IPR008974">
    <property type="entry name" value="TRAF-like"/>
</dbReference>
<reference evidence="1 2" key="1">
    <citation type="submission" date="2018-11" db="EMBL/GenBank/DDBJ databases">
        <authorList>
            <person name="Lopez-Roques C."/>
            <person name="Donnadieu C."/>
            <person name="Bouchez O."/>
            <person name="Klopp C."/>
            <person name="Cabau C."/>
            <person name="Zahm M."/>
        </authorList>
    </citation>
    <scope>NUCLEOTIDE SEQUENCE [LARGE SCALE GENOMIC DNA]</scope>
    <source>
        <strain evidence="1">RS831</strain>
        <tissue evidence="1">Whole body</tissue>
    </source>
</reference>
<dbReference type="Gene3D" id="2.60.210.10">
    <property type="entry name" value="Apoptosis, Tumor Necrosis Factor Receptor Associated Protein 2, Chain A"/>
    <property type="match status" value="1"/>
</dbReference>
<keyword evidence="2" id="KW-1185">Reference proteome</keyword>
<accession>A0A437DP30</accession>
<proteinExistence type="predicted"/>
<protein>
    <submittedName>
        <fullName evidence="1">Uncharacterized protein</fullName>
    </submittedName>
</protein>
<name>A0A437DP30_ORYJA</name>
<evidence type="ECO:0000313" key="2">
    <source>
        <dbReference type="Proteomes" id="UP000283210"/>
    </source>
</evidence>
<dbReference type="Proteomes" id="UP000283210">
    <property type="component" value="Chromosome 1"/>
</dbReference>
<evidence type="ECO:0000313" key="1">
    <source>
        <dbReference type="EMBL" id="RVE76615.1"/>
    </source>
</evidence>
<dbReference type="EMBL" id="CM012437">
    <property type="protein sequence ID" value="RVE76615.1"/>
    <property type="molecule type" value="Genomic_DNA"/>
</dbReference>
<dbReference type="AlphaFoldDB" id="A0A437DP30"/>